<dbReference type="EnsemblPlants" id="ONIVA01G24540.1">
    <property type="protein sequence ID" value="ONIVA01G24540.1"/>
    <property type="gene ID" value="ONIVA01G24540"/>
</dbReference>
<feature type="compositionally biased region" description="Polar residues" evidence="1">
    <location>
        <begin position="1"/>
        <end position="10"/>
    </location>
</feature>
<keyword evidence="3" id="KW-1185">Reference proteome</keyword>
<feature type="region of interest" description="Disordered" evidence="1">
    <location>
        <begin position="1"/>
        <end position="42"/>
    </location>
</feature>
<evidence type="ECO:0000313" key="2">
    <source>
        <dbReference type="EnsemblPlants" id="ONIVA01G24540.1"/>
    </source>
</evidence>
<organism evidence="2">
    <name type="scientific">Oryza nivara</name>
    <name type="common">Indian wild rice</name>
    <name type="synonym">Oryza sativa f. spontanea</name>
    <dbReference type="NCBI Taxonomy" id="4536"/>
    <lineage>
        <taxon>Eukaryota</taxon>
        <taxon>Viridiplantae</taxon>
        <taxon>Streptophyta</taxon>
        <taxon>Embryophyta</taxon>
        <taxon>Tracheophyta</taxon>
        <taxon>Spermatophyta</taxon>
        <taxon>Magnoliopsida</taxon>
        <taxon>Liliopsida</taxon>
        <taxon>Poales</taxon>
        <taxon>Poaceae</taxon>
        <taxon>BOP clade</taxon>
        <taxon>Oryzoideae</taxon>
        <taxon>Oryzeae</taxon>
        <taxon>Oryzinae</taxon>
        <taxon>Oryza</taxon>
    </lineage>
</organism>
<reference evidence="2" key="1">
    <citation type="submission" date="2015-04" db="UniProtKB">
        <authorList>
            <consortium name="EnsemblPlants"/>
        </authorList>
    </citation>
    <scope>IDENTIFICATION</scope>
    <source>
        <strain evidence="2">SL10</strain>
    </source>
</reference>
<reference evidence="2" key="2">
    <citation type="submission" date="2018-04" db="EMBL/GenBank/DDBJ databases">
        <title>OnivRS2 (Oryza nivara Reference Sequence Version 2).</title>
        <authorList>
            <person name="Zhang J."/>
            <person name="Kudrna D."/>
            <person name="Lee S."/>
            <person name="Talag J."/>
            <person name="Rajasekar S."/>
            <person name="Welchert J."/>
            <person name="Hsing Y.-I."/>
            <person name="Wing R.A."/>
        </authorList>
    </citation>
    <scope>NUCLEOTIDE SEQUENCE [LARGE SCALE GENOMIC DNA]</scope>
</reference>
<name>A0A0E0FP28_ORYNI</name>
<dbReference type="Gramene" id="ONIVA01G24540.1">
    <property type="protein sequence ID" value="ONIVA01G24540.1"/>
    <property type="gene ID" value="ONIVA01G24540"/>
</dbReference>
<sequence>MKSIKESSNQEVRKMEAPLEKPLLFLKKKRKQSRNPHNEVNM</sequence>
<dbReference type="AlphaFoldDB" id="A0A0E0FP28"/>
<proteinExistence type="predicted"/>
<dbReference type="HOGENOM" id="CLU_3261382_0_0_1"/>
<accession>A0A0E0FP28</accession>
<dbReference type="Proteomes" id="UP000006591">
    <property type="component" value="Chromosome 1"/>
</dbReference>
<evidence type="ECO:0000256" key="1">
    <source>
        <dbReference type="SAM" id="MobiDB-lite"/>
    </source>
</evidence>
<protein>
    <submittedName>
        <fullName evidence="2">Uncharacterized protein</fullName>
    </submittedName>
</protein>
<evidence type="ECO:0000313" key="3">
    <source>
        <dbReference type="Proteomes" id="UP000006591"/>
    </source>
</evidence>